<evidence type="ECO:0000256" key="1">
    <source>
        <dbReference type="ARBA" id="ARBA00009995"/>
    </source>
</evidence>
<dbReference type="SUPFAM" id="SSF53756">
    <property type="entry name" value="UDP-Glycosyltransferase/glycogen phosphorylase"/>
    <property type="match status" value="1"/>
</dbReference>
<dbReference type="AlphaFoldDB" id="A0A7R9DQI7"/>
<sequence length="367" mass="41055">MIGTLCLLLLLTALTTPGYTARILGVAPFPAPSHQILLTSLFKELANRGHHLTVITPLPLKEGNPPNYVEIDTGITHPPGFGDDSNNMFEVGEISPYMLFLMMWNMGPEILESTFENPDVQNLLHSKTEKFDLLLTETFFNEAILGLAHKFNVPIISVCTFAGFESIGDAAGNPSPYSYVPNALTELTTHMSFLERLQNTLLNTYVNLGHYLYYLPKQNELLVKYFKDTAENLPYVDELVKRTSLVFLNNHFSYSFPRPYVPNIVEVGGLHVKPAKKLPQKLMEALVREILSVVKSAGGLDAKERKELGAREEGGDRSAVARLRATDLTVTPSQDVCERADLLFEYRVTVVTLNLANELINLMKWNQ</sequence>
<evidence type="ECO:0000256" key="4">
    <source>
        <dbReference type="SAM" id="SignalP"/>
    </source>
</evidence>
<name>A0A7R9DQI7_TIMPO</name>
<dbReference type="Gene3D" id="3.40.50.2000">
    <property type="entry name" value="Glycogen Phosphorylase B"/>
    <property type="match status" value="1"/>
</dbReference>
<feature type="chain" id="PRO_5031503409" evidence="4">
    <location>
        <begin position="21"/>
        <end position="367"/>
    </location>
</feature>
<dbReference type="GO" id="GO:0008194">
    <property type="term" value="F:UDP-glycosyltransferase activity"/>
    <property type="evidence" value="ECO:0007669"/>
    <property type="project" value="InterPro"/>
</dbReference>
<keyword evidence="3" id="KW-0808">Transferase</keyword>
<evidence type="ECO:0000256" key="2">
    <source>
        <dbReference type="ARBA" id="ARBA00022676"/>
    </source>
</evidence>
<comment type="similarity">
    <text evidence="1">Belongs to the UDP-glycosyltransferase family.</text>
</comment>
<proteinExistence type="inferred from homology"/>
<reference evidence="5" key="1">
    <citation type="submission" date="2020-11" db="EMBL/GenBank/DDBJ databases">
        <authorList>
            <person name="Tran Van P."/>
        </authorList>
    </citation>
    <scope>NUCLEOTIDE SEQUENCE</scope>
</reference>
<dbReference type="InterPro" id="IPR050271">
    <property type="entry name" value="UDP-glycosyltransferase"/>
</dbReference>
<feature type="signal peptide" evidence="4">
    <location>
        <begin position="1"/>
        <end position="20"/>
    </location>
</feature>
<keyword evidence="2" id="KW-0328">Glycosyltransferase</keyword>
<dbReference type="PANTHER" id="PTHR48043">
    <property type="entry name" value="EG:EG0003.4 PROTEIN-RELATED"/>
    <property type="match status" value="1"/>
</dbReference>
<gene>
    <name evidence="5" type="ORF">TPSB3V08_LOCUS12726</name>
</gene>
<dbReference type="InterPro" id="IPR002213">
    <property type="entry name" value="UDP_glucos_trans"/>
</dbReference>
<dbReference type="Pfam" id="PF00201">
    <property type="entry name" value="UDPGT"/>
    <property type="match status" value="1"/>
</dbReference>
<protein>
    <submittedName>
        <fullName evidence="5">Uncharacterized protein</fullName>
    </submittedName>
</protein>
<organism evidence="5">
    <name type="scientific">Timema poppense</name>
    <name type="common">Walking stick</name>
    <dbReference type="NCBI Taxonomy" id="170557"/>
    <lineage>
        <taxon>Eukaryota</taxon>
        <taxon>Metazoa</taxon>
        <taxon>Ecdysozoa</taxon>
        <taxon>Arthropoda</taxon>
        <taxon>Hexapoda</taxon>
        <taxon>Insecta</taxon>
        <taxon>Pterygota</taxon>
        <taxon>Neoptera</taxon>
        <taxon>Polyneoptera</taxon>
        <taxon>Phasmatodea</taxon>
        <taxon>Timematodea</taxon>
        <taxon>Timematoidea</taxon>
        <taxon>Timematidae</taxon>
        <taxon>Timema</taxon>
    </lineage>
</organism>
<evidence type="ECO:0000256" key="3">
    <source>
        <dbReference type="ARBA" id="ARBA00022679"/>
    </source>
</evidence>
<dbReference type="PANTHER" id="PTHR48043:SF159">
    <property type="entry name" value="EG:EG0003.4 PROTEIN-RELATED"/>
    <property type="match status" value="1"/>
</dbReference>
<dbReference type="EMBL" id="OD019315">
    <property type="protein sequence ID" value="CAD7418987.1"/>
    <property type="molecule type" value="Genomic_DNA"/>
</dbReference>
<accession>A0A7R9DQI7</accession>
<keyword evidence="4" id="KW-0732">Signal</keyword>
<evidence type="ECO:0000313" key="5">
    <source>
        <dbReference type="EMBL" id="CAD7418987.1"/>
    </source>
</evidence>